<evidence type="ECO:0000256" key="3">
    <source>
        <dbReference type="SAM" id="SignalP"/>
    </source>
</evidence>
<dbReference type="EMBL" id="AAILJL010000003">
    <property type="protein sequence ID" value="ECF4921860.1"/>
    <property type="molecule type" value="Genomic_DNA"/>
</dbReference>
<evidence type="ECO:0000256" key="1">
    <source>
        <dbReference type="ARBA" id="ARBA00008490"/>
    </source>
</evidence>
<dbReference type="AlphaFoldDB" id="A0A5Y2QJ55"/>
<protein>
    <submittedName>
        <fullName evidence="4">DUF2057 domain-containing protein</fullName>
    </submittedName>
</protein>
<evidence type="ECO:0000313" key="4">
    <source>
        <dbReference type="EMBL" id="ECF4921860.1"/>
    </source>
</evidence>
<gene>
    <name evidence="4" type="ORF">FLP03_06415</name>
</gene>
<dbReference type="Pfam" id="PF09829">
    <property type="entry name" value="DUF2057"/>
    <property type="match status" value="1"/>
</dbReference>
<sequence>MKKYIMSAATLLFCSQALAAPHLFIGDNVSVLAARSAKVSIFSKDVMLTDGTQKMVVKFDSPVNPESVNNNRGRVTSNPYILSFNASGNTDIQLSTGKPLDEKEASLMAQKPVFTLTAGGKPVPFDIKILDRDSITVFTDLSAIVNDDGTMIPSPARATAPEATSISSHDQLSQLQQLYLKADDSQKKAFLKWALNL</sequence>
<dbReference type="PANTHER" id="PTHR38108">
    <property type="entry name" value="UPF0319 PROTEIN YCCT"/>
    <property type="match status" value="1"/>
</dbReference>
<proteinExistence type="inferred from homology"/>
<accession>A0A5Y2QJ55</accession>
<comment type="caution">
    <text evidence="4">The sequence shown here is derived from an EMBL/GenBank/DDBJ whole genome shotgun (WGS) entry which is preliminary data.</text>
</comment>
<organism evidence="4">
    <name type="scientific">Salmonella enterica subsp. arizonae</name>
    <dbReference type="NCBI Taxonomy" id="59203"/>
    <lineage>
        <taxon>Bacteria</taxon>
        <taxon>Pseudomonadati</taxon>
        <taxon>Pseudomonadota</taxon>
        <taxon>Gammaproteobacteria</taxon>
        <taxon>Enterobacterales</taxon>
        <taxon>Enterobacteriaceae</taxon>
        <taxon>Salmonella</taxon>
    </lineage>
</organism>
<feature type="chain" id="PRO_5024908611" evidence="3">
    <location>
        <begin position="20"/>
        <end position="197"/>
    </location>
</feature>
<keyword evidence="2 3" id="KW-0732">Signal</keyword>
<dbReference type="PANTHER" id="PTHR38108:SF1">
    <property type="entry name" value="UPF0319 PROTEIN YCCT"/>
    <property type="match status" value="1"/>
</dbReference>
<evidence type="ECO:0000256" key="2">
    <source>
        <dbReference type="ARBA" id="ARBA00022729"/>
    </source>
</evidence>
<dbReference type="Proteomes" id="UP000839641">
    <property type="component" value="Unassembled WGS sequence"/>
</dbReference>
<reference evidence="4" key="1">
    <citation type="submission" date="2019-07" db="EMBL/GenBank/DDBJ databases">
        <authorList>
            <consortium name="GenomeTrakr network: Whole genome sequencing for foodborne pathogen traceback"/>
        </authorList>
    </citation>
    <scope>NUCLEOTIDE SEQUENCE [LARGE SCALE GENOMIC DNA]</scope>
    <source>
        <strain evidence="4">FDA00014297</strain>
    </source>
</reference>
<dbReference type="InterPro" id="IPR018635">
    <property type="entry name" value="UPF0319"/>
</dbReference>
<feature type="signal peptide" evidence="3">
    <location>
        <begin position="1"/>
        <end position="19"/>
    </location>
</feature>
<name>A0A5Y2QJ55_SALER</name>
<comment type="similarity">
    <text evidence="1">Belongs to the UPF0319 family.</text>
</comment>